<dbReference type="Proteomes" id="UP000830552">
    <property type="component" value="Chromosome"/>
</dbReference>
<evidence type="ECO:0000256" key="1">
    <source>
        <dbReference type="SAM" id="SignalP"/>
    </source>
</evidence>
<reference evidence="2" key="1">
    <citation type="submission" date="2022-04" db="EMBL/GenBank/DDBJ databases">
        <title>Evolutionary, genomic, and biogeographic characterization of Chryseobacterium nepalense represented by a plastic-degrading bacterium AC3.</title>
        <authorList>
            <person name="Yin Z."/>
            <person name="Liu X."/>
            <person name="Wang D."/>
            <person name="Xie Z."/>
        </authorList>
    </citation>
    <scope>NUCLEOTIDE SEQUENCE</scope>
    <source>
        <strain evidence="2">AC3</strain>
    </source>
</reference>
<proteinExistence type="predicted"/>
<organism evidence="2 3">
    <name type="scientific">Chryseobacterium nepalense</name>
    <dbReference type="NCBI Taxonomy" id="1854498"/>
    <lineage>
        <taxon>Bacteria</taxon>
        <taxon>Pseudomonadati</taxon>
        <taxon>Bacteroidota</taxon>
        <taxon>Flavobacteriia</taxon>
        <taxon>Flavobacteriales</taxon>
        <taxon>Weeksellaceae</taxon>
        <taxon>Chryseobacterium group</taxon>
        <taxon>Chryseobacterium</taxon>
    </lineage>
</organism>
<keyword evidence="3" id="KW-1185">Reference proteome</keyword>
<protein>
    <recommendedName>
        <fullName evidence="4">Outer membrane protein beta-barrel domain-containing protein</fullName>
    </recommendedName>
</protein>
<accession>A0ABY4KCJ3</accession>
<feature type="signal peptide" evidence="1">
    <location>
        <begin position="1"/>
        <end position="19"/>
    </location>
</feature>
<feature type="chain" id="PRO_5046486290" description="Outer membrane protein beta-barrel domain-containing protein" evidence="1">
    <location>
        <begin position="20"/>
        <end position="272"/>
    </location>
</feature>
<dbReference type="RefSeq" id="WP_248394891.1">
    <property type="nucleotide sequence ID" value="NZ_CP096203.1"/>
</dbReference>
<gene>
    <name evidence="2" type="ORF">M0D58_08275</name>
</gene>
<dbReference type="EMBL" id="CP096203">
    <property type="protein sequence ID" value="UPQ77518.1"/>
    <property type="molecule type" value="Genomic_DNA"/>
</dbReference>
<evidence type="ECO:0000313" key="2">
    <source>
        <dbReference type="EMBL" id="UPQ77518.1"/>
    </source>
</evidence>
<evidence type="ECO:0008006" key="4">
    <source>
        <dbReference type="Google" id="ProtNLM"/>
    </source>
</evidence>
<sequence length="272" mass="31115">MKTKILLMLLMFFVGMAFGQENYIKKDGNYYFNYISLEDLRSFKSKSETAKSKNIDLVRELVNGNKYRIIVNNVKDDKVYFRFWKFIDFEKNKIVNDAESKKDNSKVIYVMSLQDFKDNTKILYNRIDWRVGVYTIPFKLRLSSFNFDANVNLGANLGAKIRWNREVESGLSFEPILGFGLASIKLDESNSKAAGSNNTNVSAFTINTGLLVHVTKSINVGFTFGFDYLSKNDQNNYDWKYNGKGWLGIGINVAFSNQNDNTRNEGSNNGGK</sequence>
<name>A0ABY4KCJ3_9FLAO</name>
<keyword evidence="1" id="KW-0732">Signal</keyword>
<evidence type="ECO:0000313" key="3">
    <source>
        <dbReference type="Proteomes" id="UP000830552"/>
    </source>
</evidence>